<name>A0A2C5ZG76_9HYPO</name>
<keyword evidence="1" id="KW-0210">Decarboxylase</keyword>
<evidence type="ECO:0000313" key="5">
    <source>
        <dbReference type="Proteomes" id="UP000224854"/>
    </source>
</evidence>
<reference evidence="4 5" key="1">
    <citation type="submission" date="2017-06" db="EMBL/GenBank/DDBJ databases">
        <title>Ant-infecting Ophiocordyceps genomes reveal a high diversity of potential behavioral manipulation genes and a possible major role for enterotoxins.</title>
        <authorList>
            <person name="De Bekker C."/>
            <person name="Evans H.C."/>
            <person name="Brachmann A."/>
            <person name="Hughes D.P."/>
        </authorList>
    </citation>
    <scope>NUCLEOTIDE SEQUENCE [LARGE SCALE GENOMIC DNA]</scope>
    <source>
        <strain evidence="4 5">1348a</strain>
    </source>
</reference>
<comment type="caution">
    <text evidence="4">The sequence shown here is derived from an EMBL/GenBank/DDBJ whole genome shotgun (WGS) entry which is preliminary data.</text>
</comment>
<dbReference type="PANTHER" id="PTHR10067:SF9">
    <property type="entry name" value="PHOSPHATIDYLSERINE DECARBOXYLASE FAMILY PROTEIN (AFU_ORTHOLOGUE AFUA_7G01730)"/>
    <property type="match status" value="1"/>
</dbReference>
<dbReference type="AlphaFoldDB" id="A0A2C5ZG76"/>
<keyword evidence="5" id="KW-1185">Reference proteome</keyword>
<dbReference type="GO" id="GO:0006646">
    <property type="term" value="P:phosphatidylethanolamine biosynthetic process"/>
    <property type="evidence" value="ECO:0007669"/>
    <property type="project" value="TreeGrafter"/>
</dbReference>
<evidence type="ECO:0000256" key="2">
    <source>
        <dbReference type="ARBA" id="ARBA00023239"/>
    </source>
</evidence>
<dbReference type="GO" id="GO:0005739">
    <property type="term" value="C:mitochondrion"/>
    <property type="evidence" value="ECO:0007669"/>
    <property type="project" value="TreeGrafter"/>
</dbReference>
<accession>A0A2C5ZG76</accession>
<protein>
    <recommendedName>
        <fullName evidence="3">L-tryptophan decarboxylase PsiD-like domain-containing protein</fullName>
    </recommendedName>
</protein>
<dbReference type="Pfam" id="PF02666">
    <property type="entry name" value="PS_Dcarbxylase"/>
    <property type="match status" value="1"/>
</dbReference>
<sequence>MSHVIPIMPTRPLHHLTRIGGWLPENPNVLVDWLKGLVREVDGLRHAPNIAGPVQELKELIESTAELRMLASAMFDEVPDKDPYRQDPMGNKQIRSYHHMLLIFQYVMMHVAPKWSMSETGAGLIGFPFNAVLDWPMATASGYAFFLKKEVNLKLKKILDTWRDTVLTTEKSLVVLNEGQDGWLGPRPLAKIESDTNVTDHKSLKFHELFECNPDLPHWGFKSWDDFFIRRFRNFDKIRPTMFKDCPEWIVNSCESKPFALQLKVKARDSFWLKGQPYSVSEMLDGHELADRFVGGTVYQAFLSATSYHRWNSPVSGRVVHSQIIDGTYFSEPTVTGFTSPDGPDPAAPDQAQGYITHVATRALVFIEAAPPVGLMAVVYVGMSDVSSCEILPKFAASKLPVNVCKGDEIGMFHHGGSTHAMLFGKDVKLAWVAGAMPGALSHNLAIRSELAMVYK</sequence>
<dbReference type="Pfam" id="PF12588">
    <property type="entry name" value="PSDC"/>
    <property type="match status" value="1"/>
</dbReference>
<dbReference type="EMBL" id="NJEU01000201">
    <property type="protein sequence ID" value="PHH79016.1"/>
    <property type="molecule type" value="Genomic_DNA"/>
</dbReference>
<dbReference type="InterPro" id="IPR003817">
    <property type="entry name" value="PS_Dcarbxylase"/>
</dbReference>
<dbReference type="OrthoDB" id="5973539at2759"/>
<organism evidence="4 5">
    <name type="scientific">Ophiocordyceps australis</name>
    <dbReference type="NCBI Taxonomy" id="1399860"/>
    <lineage>
        <taxon>Eukaryota</taxon>
        <taxon>Fungi</taxon>
        <taxon>Dikarya</taxon>
        <taxon>Ascomycota</taxon>
        <taxon>Pezizomycotina</taxon>
        <taxon>Sordariomycetes</taxon>
        <taxon>Hypocreomycetidae</taxon>
        <taxon>Hypocreales</taxon>
        <taxon>Ophiocordycipitaceae</taxon>
        <taxon>Ophiocordyceps</taxon>
    </lineage>
</organism>
<dbReference type="InterPro" id="IPR022237">
    <property type="entry name" value="PsiD-like"/>
</dbReference>
<dbReference type="Proteomes" id="UP000224854">
    <property type="component" value="Unassembled WGS sequence"/>
</dbReference>
<dbReference type="PANTHER" id="PTHR10067">
    <property type="entry name" value="PHOSPHATIDYLSERINE DECARBOXYLASE"/>
    <property type="match status" value="1"/>
</dbReference>
<dbReference type="GO" id="GO:0004609">
    <property type="term" value="F:phosphatidylserine decarboxylase activity"/>
    <property type="evidence" value="ECO:0007669"/>
    <property type="project" value="InterPro"/>
</dbReference>
<evidence type="ECO:0000256" key="1">
    <source>
        <dbReference type="ARBA" id="ARBA00022793"/>
    </source>
</evidence>
<evidence type="ECO:0000313" key="4">
    <source>
        <dbReference type="EMBL" id="PHH79016.1"/>
    </source>
</evidence>
<evidence type="ECO:0000259" key="3">
    <source>
        <dbReference type="Pfam" id="PF12588"/>
    </source>
</evidence>
<feature type="domain" description="L-tryptophan decarboxylase PsiD-like" evidence="3">
    <location>
        <begin position="53"/>
        <end position="190"/>
    </location>
</feature>
<gene>
    <name evidence="4" type="ORF">CDD82_2709</name>
</gene>
<proteinExistence type="predicted"/>
<keyword evidence="2" id="KW-0456">Lyase</keyword>